<proteinExistence type="predicted"/>
<feature type="transmembrane region" description="Helical" evidence="1">
    <location>
        <begin position="99"/>
        <end position="119"/>
    </location>
</feature>
<keyword evidence="3" id="KW-1185">Reference proteome</keyword>
<dbReference type="Proteomes" id="UP001253848">
    <property type="component" value="Unassembled WGS sequence"/>
</dbReference>
<dbReference type="PANTHER" id="PTHR28008:SF1">
    <property type="entry name" value="DOMAIN PROTEIN, PUTATIVE (AFU_ORTHOLOGUE AFUA_3G10980)-RELATED"/>
    <property type="match status" value="1"/>
</dbReference>
<evidence type="ECO:0000313" key="2">
    <source>
        <dbReference type="EMBL" id="MDT0686282.1"/>
    </source>
</evidence>
<evidence type="ECO:0000313" key="3">
    <source>
        <dbReference type="Proteomes" id="UP001253848"/>
    </source>
</evidence>
<keyword evidence="1" id="KW-1133">Transmembrane helix</keyword>
<name>A0ABU3DRE0_9FLAO</name>
<feature type="transmembrane region" description="Helical" evidence="1">
    <location>
        <begin position="5"/>
        <end position="22"/>
    </location>
</feature>
<keyword evidence="1" id="KW-0812">Transmembrane</keyword>
<keyword evidence="1" id="KW-0472">Membrane</keyword>
<dbReference type="NCBIfam" id="NF037970">
    <property type="entry name" value="vanZ_1"/>
    <property type="match status" value="1"/>
</dbReference>
<organism evidence="2 3">
    <name type="scientific">Autumnicola psychrophila</name>
    <dbReference type="NCBI Taxonomy" id="3075592"/>
    <lineage>
        <taxon>Bacteria</taxon>
        <taxon>Pseudomonadati</taxon>
        <taxon>Bacteroidota</taxon>
        <taxon>Flavobacteriia</taxon>
        <taxon>Flavobacteriales</taxon>
        <taxon>Flavobacteriaceae</taxon>
        <taxon>Autumnicola</taxon>
    </lineage>
</organism>
<dbReference type="PANTHER" id="PTHR28008">
    <property type="entry name" value="DOMAIN PROTEIN, PUTATIVE (AFU_ORTHOLOGUE AFUA_3G10980)-RELATED"/>
    <property type="match status" value="1"/>
</dbReference>
<feature type="transmembrane region" description="Helical" evidence="1">
    <location>
        <begin position="70"/>
        <end position="87"/>
    </location>
</feature>
<protein>
    <submittedName>
        <fullName evidence="2">VanZ family protein</fullName>
    </submittedName>
</protein>
<comment type="caution">
    <text evidence="2">The sequence shown here is derived from an EMBL/GenBank/DDBJ whole genome shotgun (WGS) entry which is preliminary data.</text>
</comment>
<sequence>MVTKIAAIAALLYTILITYLSLVQLGKISVGTFSPTDKMMHAGAYLLLVGVWMVFFILKSRRDEDYKINLFKISALSILFGMLIEVLQGTLTRYRDPDWYDVLANTTGVLLAVFLFLVLEKFLKRLKSKII</sequence>
<accession>A0ABU3DRE0</accession>
<reference evidence="2 3" key="1">
    <citation type="submission" date="2023-09" db="EMBL/GenBank/DDBJ databases">
        <authorList>
            <person name="Rey-Velasco X."/>
        </authorList>
    </citation>
    <scope>NUCLEOTIDE SEQUENCE [LARGE SCALE GENOMIC DNA]</scope>
    <source>
        <strain evidence="2 3">F225</strain>
    </source>
</reference>
<feature type="transmembrane region" description="Helical" evidence="1">
    <location>
        <begin position="42"/>
        <end position="58"/>
    </location>
</feature>
<dbReference type="RefSeq" id="WP_311499674.1">
    <property type="nucleotide sequence ID" value="NZ_JAVRHN010000005.1"/>
</dbReference>
<evidence type="ECO:0000256" key="1">
    <source>
        <dbReference type="SAM" id="Phobius"/>
    </source>
</evidence>
<gene>
    <name evidence="2" type="ORF">RM541_07890</name>
</gene>
<dbReference type="EMBL" id="JAVRHN010000005">
    <property type="protein sequence ID" value="MDT0686282.1"/>
    <property type="molecule type" value="Genomic_DNA"/>
</dbReference>